<sequence length="469" mass="50806">MAPFFANRSCDPFQPKSAQCVIGTYVQYAVNVSTTDDVAAGIKFATKKNIRLVIRNTGHDYNGKSTGSGALAIWTHHLKDISFKKWSDSYYKGNAIKLGAGVMGIEAYRAADAKGLQVVGGECPTVGIAGGYTQGGGHSALASKHGLAADQVLEWEVVTGTGDFLVANRQQNSDLYWALSGGGGGTYGAVTSMTSKAHPDTPTSAMNMTFTSDNTTQDRYYEAISTFHASLPAMVDAGVMAVWYFTNASFAISPITGPNVTKAQLVKFLQPLTSKLESLDIDYTSYYGQFSGYLKEYNAMQGPIQVVRGRLIPRDVVVKNNSALTEAYRFINNQGAQFIGVGVNVSPAVAGDPNNAVNPGWRTALIDTVITTPWNFTAPLSDMVGNQKLMTDVLIPKLAALTPNGACYLNESDFRQPDWQSVFYGSNYKRLNTIKNKYDPNHMFWAITAVGSEYWEAHPEDGRLCQATS</sequence>
<comment type="caution">
    <text evidence="4">The sequence shown here is derived from an EMBL/GenBank/DDBJ whole genome shotgun (WGS) entry which is preliminary data.</text>
</comment>
<dbReference type="SUPFAM" id="SSF56176">
    <property type="entry name" value="FAD-binding/transporter-associated domain-like"/>
    <property type="match status" value="1"/>
</dbReference>
<dbReference type="PROSITE" id="PS51387">
    <property type="entry name" value="FAD_PCMH"/>
    <property type="match status" value="1"/>
</dbReference>
<dbReference type="AlphaFoldDB" id="A0AAN7VNV4"/>
<dbReference type="PANTHER" id="PTHR13878">
    <property type="entry name" value="GULONOLACTONE OXIDASE"/>
    <property type="match status" value="1"/>
</dbReference>
<feature type="domain" description="FAD-binding PCMH-type" evidence="3">
    <location>
        <begin position="21"/>
        <end position="200"/>
    </location>
</feature>
<protein>
    <recommendedName>
        <fullName evidence="3">FAD-binding PCMH-type domain-containing protein</fullName>
    </recommendedName>
</protein>
<dbReference type="InterPro" id="IPR050432">
    <property type="entry name" value="FAD-linked_Oxidoreductases_BP"/>
</dbReference>
<accession>A0AAN7VNV4</accession>
<dbReference type="Proteomes" id="UP001310594">
    <property type="component" value="Unassembled WGS sequence"/>
</dbReference>
<dbReference type="GO" id="GO:0016491">
    <property type="term" value="F:oxidoreductase activity"/>
    <property type="evidence" value="ECO:0007669"/>
    <property type="project" value="UniProtKB-KW"/>
</dbReference>
<dbReference type="EMBL" id="JAVRQU010000013">
    <property type="protein sequence ID" value="KAK5695781.1"/>
    <property type="molecule type" value="Genomic_DNA"/>
</dbReference>
<evidence type="ECO:0000256" key="1">
    <source>
        <dbReference type="ARBA" id="ARBA00005466"/>
    </source>
</evidence>
<evidence type="ECO:0000313" key="5">
    <source>
        <dbReference type="Proteomes" id="UP001310594"/>
    </source>
</evidence>
<reference evidence="4" key="1">
    <citation type="submission" date="2023-08" db="EMBL/GenBank/DDBJ databases">
        <title>Black Yeasts Isolated from many extreme environments.</title>
        <authorList>
            <person name="Coleine C."/>
            <person name="Stajich J.E."/>
            <person name="Selbmann L."/>
        </authorList>
    </citation>
    <scope>NUCLEOTIDE SEQUENCE</scope>
    <source>
        <strain evidence="4">CCFEE 5810</strain>
    </source>
</reference>
<dbReference type="InterPro" id="IPR012951">
    <property type="entry name" value="BBE"/>
</dbReference>
<dbReference type="Pfam" id="PF08031">
    <property type="entry name" value="BBE"/>
    <property type="match status" value="1"/>
</dbReference>
<evidence type="ECO:0000313" key="4">
    <source>
        <dbReference type="EMBL" id="KAK5695781.1"/>
    </source>
</evidence>
<proteinExistence type="inferred from homology"/>
<dbReference type="InterPro" id="IPR016166">
    <property type="entry name" value="FAD-bd_PCMH"/>
</dbReference>
<comment type="similarity">
    <text evidence="1">Belongs to the oxygen-dependent FAD-linked oxidoreductase family.</text>
</comment>
<keyword evidence="2" id="KW-0560">Oxidoreductase</keyword>
<gene>
    <name evidence="4" type="ORF">LTR97_008201</name>
</gene>
<evidence type="ECO:0000259" key="3">
    <source>
        <dbReference type="PROSITE" id="PS51387"/>
    </source>
</evidence>
<evidence type="ECO:0000256" key="2">
    <source>
        <dbReference type="ARBA" id="ARBA00023002"/>
    </source>
</evidence>
<dbReference type="InterPro" id="IPR036318">
    <property type="entry name" value="FAD-bd_PCMH-like_sf"/>
</dbReference>
<dbReference type="GO" id="GO:0071949">
    <property type="term" value="F:FAD binding"/>
    <property type="evidence" value="ECO:0007669"/>
    <property type="project" value="InterPro"/>
</dbReference>
<dbReference type="Gene3D" id="3.30.465.10">
    <property type="match status" value="2"/>
</dbReference>
<dbReference type="PANTHER" id="PTHR13878:SF91">
    <property type="entry name" value="FAD BINDING DOMAIN PROTEIN (AFU_ORTHOLOGUE AFUA_6G12070)-RELATED"/>
    <property type="match status" value="1"/>
</dbReference>
<dbReference type="InterPro" id="IPR006094">
    <property type="entry name" value="Oxid_FAD_bind_N"/>
</dbReference>
<name>A0AAN7VNV4_9PEZI</name>
<dbReference type="Pfam" id="PF01565">
    <property type="entry name" value="FAD_binding_4"/>
    <property type="match status" value="1"/>
</dbReference>
<dbReference type="InterPro" id="IPR016169">
    <property type="entry name" value="FAD-bd_PCMH_sub2"/>
</dbReference>
<organism evidence="4 5">
    <name type="scientific">Elasticomyces elasticus</name>
    <dbReference type="NCBI Taxonomy" id="574655"/>
    <lineage>
        <taxon>Eukaryota</taxon>
        <taxon>Fungi</taxon>
        <taxon>Dikarya</taxon>
        <taxon>Ascomycota</taxon>
        <taxon>Pezizomycotina</taxon>
        <taxon>Dothideomycetes</taxon>
        <taxon>Dothideomycetidae</taxon>
        <taxon>Mycosphaerellales</taxon>
        <taxon>Teratosphaeriaceae</taxon>
        <taxon>Elasticomyces</taxon>
    </lineage>
</organism>